<name>A0ABW7GMH5_9BURK</name>
<reference evidence="1 2" key="1">
    <citation type="submission" date="2024-08" db="EMBL/GenBank/DDBJ databases">
        <authorList>
            <person name="Lu H."/>
        </authorList>
    </citation>
    <scope>NUCLEOTIDE SEQUENCE [LARGE SCALE GENOMIC DNA]</scope>
    <source>
        <strain evidence="1 2">DXS20W</strain>
    </source>
</reference>
<evidence type="ECO:0000313" key="1">
    <source>
        <dbReference type="EMBL" id="MFG6463182.1"/>
    </source>
</evidence>
<evidence type="ECO:0008006" key="3">
    <source>
        <dbReference type="Google" id="ProtNLM"/>
    </source>
</evidence>
<protein>
    <recommendedName>
        <fullName evidence="3">PEP-CTERM sorting domain-containing protein</fullName>
    </recommendedName>
</protein>
<keyword evidence="2" id="KW-1185">Reference proteome</keyword>
<comment type="caution">
    <text evidence="1">The sequence shown here is derived from an EMBL/GenBank/DDBJ whole genome shotgun (WGS) entry which is preliminary data.</text>
</comment>
<accession>A0ABW7GMH5</accession>
<sequence>MPGNGFMYSNLVLTAPAFHDAAGANGLAADGHFVTSAIPGPAPGRWAQVPSGLGCLAVLARRRRAA</sequence>
<gene>
    <name evidence="1" type="ORF">ACG04Q_16545</name>
</gene>
<evidence type="ECO:0000313" key="2">
    <source>
        <dbReference type="Proteomes" id="UP001606302"/>
    </source>
</evidence>
<proteinExistence type="predicted"/>
<dbReference type="EMBL" id="JBIGHX010000005">
    <property type="protein sequence ID" value="MFG6463182.1"/>
    <property type="molecule type" value="Genomic_DNA"/>
</dbReference>
<organism evidence="1 2">
    <name type="scientific">Pelomonas lactea</name>
    <dbReference type="NCBI Taxonomy" id="3299030"/>
    <lineage>
        <taxon>Bacteria</taxon>
        <taxon>Pseudomonadati</taxon>
        <taxon>Pseudomonadota</taxon>
        <taxon>Betaproteobacteria</taxon>
        <taxon>Burkholderiales</taxon>
        <taxon>Sphaerotilaceae</taxon>
        <taxon>Roseateles</taxon>
    </lineage>
</organism>
<dbReference type="Proteomes" id="UP001606302">
    <property type="component" value="Unassembled WGS sequence"/>
</dbReference>